<evidence type="ECO:0000259" key="6">
    <source>
        <dbReference type="Pfam" id="PF18018"/>
    </source>
</evidence>
<dbReference type="GO" id="GO:0043625">
    <property type="term" value="C:delta DNA polymerase complex"/>
    <property type="evidence" value="ECO:0007669"/>
    <property type="project" value="TreeGrafter"/>
</dbReference>
<evidence type="ECO:0000256" key="2">
    <source>
        <dbReference type="ARBA" id="ARBA00006035"/>
    </source>
</evidence>
<gene>
    <name evidence="7" type="ORF">CEUSTIGMA_g7532.t1</name>
</gene>
<reference evidence="7 8" key="1">
    <citation type="submission" date="2017-08" db="EMBL/GenBank/DDBJ databases">
        <title>Acidophilic green algal genome provides insights into adaptation to an acidic environment.</title>
        <authorList>
            <person name="Hirooka S."/>
            <person name="Hirose Y."/>
            <person name="Kanesaki Y."/>
            <person name="Higuchi S."/>
            <person name="Fujiwara T."/>
            <person name="Onuma R."/>
            <person name="Era A."/>
            <person name="Ohbayashi R."/>
            <person name="Uzuka A."/>
            <person name="Nozaki H."/>
            <person name="Yoshikawa H."/>
            <person name="Miyagishima S.Y."/>
        </authorList>
    </citation>
    <scope>NUCLEOTIDE SEQUENCE [LARGE SCALE GENOMIC DNA]</scope>
    <source>
        <strain evidence="7 8">NIES-2499</strain>
    </source>
</reference>
<dbReference type="InterPro" id="IPR024826">
    <property type="entry name" value="DNA_pol_delta/II_ssu"/>
</dbReference>
<accession>A0A250XAK9</accession>
<feature type="domain" description="DNA polymerase delta subunit OB-fold" evidence="6">
    <location>
        <begin position="4"/>
        <end position="120"/>
    </location>
</feature>
<dbReference type="GO" id="GO:1902969">
    <property type="term" value="P:mitotic DNA replication"/>
    <property type="evidence" value="ECO:0007669"/>
    <property type="project" value="UniProtKB-ARBA"/>
</dbReference>
<dbReference type="FunFam" id="3.60.21.50:FF:000002">
    <property type="entry name" value="DNA polymerase delta small subunit"/>
    <property type="match status" value="1"/>
</dbReference>
<dbReference type="InterPro" id="IPR041863">
    <property type="entry name" value="PolD2_C"/>
</dbReference>
<dbReference type="OrthoDB" id="3763at2759"/>
<dbReference type="PANTHER" id="PTHR10416:SF0">
    <property type="entry name" value="DNA POLYMERASE DELTA SUBUNIT 2"/>
    <property type="match status" value="1"/>
</dbReference>
<proteinExistence type="inferred from homology"/>
<evidence type="ECO:0000313" key="8">
    <source>
        <dbReference type="Proteomes" id="UP000232323"/>
    </source>
</evidence>
<organism evidence="7 8">
    <name type="scientific">Chlamydomonas eustigma</name>
    <dbReference type="NCBI Taxonomy" id="1157962"/>
    <lineage>
        <taxon>Eukaryota</taxon>
        <taxon>Viridiplantae</taxon>
        <taxon>Chlorophyta</taxon>
        <taxon>core chlorophytes</taxon>
        <taxon>Chlorophyceae</taxon>
        <taxon>CS clade</taxon>
        <taxon>Chlamydomonadales</taxon>
        <taxon>Chlamydomonadaceae</taxon>
        <taxon>Chlamydomonas</taxon>
    </lineage>
</organism>
<protein>
    <recommendedName>
        <fullName evidence="9">DNA polymerase alpha/delta/epsilon subunit B domain-containing protein</fullName>
    </recommendedName>
</protein>
<dbReference type="GO" id="GO:0003677">
    <property type="term" value="F:DNA binding"/>
    <property type="evidence" value="ECO:0007669"/>
    <property type="project" value="InterPro"/>
</dbReference>
<evidence type="ECO:0000313" key="7">
    <source>
        <dbReference type="EMBL" id="GAX80094.1"/>
    </source>
</evidence>
<dbReference type="PANTHER" id="PTHR10416">
    <property type="entry name" value="DNA POLYMERASE DELTA SUBUNIT 2"/>
    <property type="match status" value="1"/>
</dbReference>
<dbReference type="CDD" id="cd07387">
    <property type="entry name" value="MPP_PolD2_C"/>
    <property type="match status" value="1"/>
</dbReference>
<sequence length="402" mass="43424">MATTMRDQAEAAWPGVPFAKILEIGSLPEGHEVAAIGTLFKDMKLKPSIMDEYTKDRGMKHALGAGCNFCSDSDGLVLEDEGGRMSLKGTCLPVHELVTGVVMAVRGQTEPGGDFIVSDICFMGLPPQSPLPSPPPEDKYVALISGLGLGKPSADLLKVQLAVDFLTGHLGSNAEQVLASKIVRLVVAGGTVGSMEALATSGAYSRLQAASLHPIKNMDMVLMELAAGLPVDLMPGAEDPTNIALPQQPLHRCLFPAAAGYGSFNRVTNPHHFEVDGVSFLGTSGQNIDDLSKYSRHSDRMSMMEACLTWRHLAPTAPDSLTCYPFHDRDPFILEHCPHVLFVGNQPEFKVSRVTGKEGQEVRMISVPSFYRTPLMVLVNLRTLDCTPMRFQGFAGKDDMED</sequence>
<dbReference type="GO" id="GO:0006271">
    <property type="term" value="P:DNA strand elongation involved in DNA replication"/>
    <property type="evidence" value="ECO:0007669"/>
    <property type="project" value="TreeGrafter"/>
</dbReference>
<dbReference type="Pfam" id="PF18018">
    <property type="entry name" value="DNA_pol_D_N"/>
    <property type="match status" value="1"/>
</dbReference>
<dbReference type="Proteomes" id="UP000232323">
    <property type="component" value="Unassembled WGS sequence"/>
</dbReference>
<evidence type="ECO:0008006" key="9">
    <source>
        <dbReference type="Google" id="ProtNLM"/>
    </source>
</evidence>
<keyword evidence="4" id="KW-0539">Nucleus</keyword>
<comment type="caution">
    <text evidence="7">The sequence shown here is derived from an EMBL/GenBank/DDBJ whole genome shotgun (WGS) entry which is preliminary data.</text>
</comment>
<feature type="domain" description="DNA polymerase alpha/delta/epsilon subunit B" evidence="5">
    <location>
        <begin position="141"/>
        <end position="350"/>
    </location>
</feature>
<dbReference type="AlphaFoldDB" id="A0A250XAK9"/>
<dbReference type="Gene3D" id="2.40.50.430">
    <property type="match status" value="1"/>
</dbReference>
<dbReference type="InterPro" id="IPR040663">
    <property type="entry name" value="DNA_pol_D_N"/>
</dbReference>
<evidence type="ECO:0000256" key="3">
    <source>
        <dbReference type="ARBA" id="ARBA00022705"/>
    </source>
</evidence>
<dbReference type="Gene3D" id="3.60.21.50">
    <property type="match status" value="1"/>
</dbReference>
<name>A0A250XAK9_9CHLO</name>
<dbReference type="EMBL" id="BEGY01000048">
    <property type="protein sequence ID" value="GAX80094.1"/>
    <property type="molecule type" value="Genomic_DNA"/>
</dbReference>
<dbReference type="Pfam" id="PF04042">
    <property type="entry name" value="DNA_pol_E_B"/>
    <property type="match status" value="1"/>
</dbReference>
<dbReference type="STRING" id="1157962.A0A250XAK9"/>
<keyword evidence="3" id="KW-0235">DNA replication</keyword>
<comment type="similarity">
    <text evidence="2">Belongs to the DNA polymerase delta/II small subunit family.</text>
</comment>
<evidence type="ECO:0000259" key="5">
    <source>
        <dbReference type="Pfam" id="PF04042"/>
    </source>
</evidence>
<comment type="subcellular location">
    <subcellularLocation>
        <location evidence="1">Nucleus</location>
    </subcellularLocation>
</comment>
<evidence type="ECO:0000256" key="1">
    <source>
        <dbReference type="ARBA" id="ARBA00004123"/>
    </source>
</evidence>
<dbReference type="InterPro" id="IPR007185">
    <property type="entry name" value="DNA_pol_a/d/e_bsu"/>
</dbReference>
<evidence type="ECO:0000256" key="4">
    <source>
        <dbReference type="ARBA" id="ARBA00023242"/>
    </source>
</evidence>
<keyword evidence="8" id="KW-1185">Reference proteome</keyword>